<dbReference type="Gene3D" id="1.20.120.1750">
    <property type="match status" value="1"/>
</dbReference>
<dbReference type="Gene3D" id="3.30.420.10">
    <property type="entry name" value="Ribonuclease H-like superfamily/Ribonuclease H"/>
    <property type="match status" value="1"/>
</dbReference>
<keyword evidence="11" id="KW-0862">Zinc</keyword>
<dbReference type="Proteomes" id="UP001179952">
    <property type="component" value="Unassembled WGS sequence"/>
</dbReference>
<dbReference type="SMART" id="SM00184">
    <property type="entry name" value="RING"/>
    <property type="match status" value="1"/>
</dbReference>
<dbReference type="InterPro" id="IPR031127">
    <property type="entry name" value="E3_UB_ligase_RBR"/>
</dbReference>
<comment type="similarity">
    <text evidence="4">Belongs to the RBR family. Ariadne subfamily.</text>
</comment>
<dbReference type="GO" id="GO:0004523">
    <property type="term" value="F:RNA-DNA hybrid ribonuclease activity"/>
    <property type="evidence" value="ECO:0007669"/>
    <property type="project" value="InterPro"/>
</dbReference>
<evidence type="ECO:0000256" key="11">
    <source>
        <dbReference type="ARBA" id="ARBA00022833"/>
    </source>
</evidence>
<dbReference type="Pfam" id="PF01485">
    <property type="entry name" value="IBR"/>
    <property type="match status" value="1"/>
</dbReference>
<dbReference type="InterPro" id="IPR002867">
    <property type="entry name" value="IBR_dom"/>
</dbReference>
<evidence type="ECO:0000256" key="1">
    <source>
        <dbReference type="ARBA" id="ARBA00001798"/>
    </source>
</evidence>
<comment type="function">
    <text evidence="3">Might act as an E3 ubiquitin-protein ligase, or as part of E3 complex, which accepts ubiquitin from specific E2 ubiquitin-conjugating enzymes and then transfers it to substrates.</text>
</comment>
<reference evidence="15" key="1">
    <citation type="journal article" date="2023" name="Nat. Commun.">
        <title>Diploid and tetraploid genomes of Acorus and the evolution of monocots.</title>
        <authorList>
            <person name="Ma L."/>
            <person name="Liu K.W."/>
            <person name="Li Z."/>
            <person name="Hsiao Y.Y."/>
            <person name="Qi Y."/>
            <person name="Fu T."/>
            <person name="Tang G.D."/>
            <person name="Zhang D."/>
            <person name="Sun W.H."/>
            <person name="Liu D.K."/>
            <person name="Li Y."/>
            <person name="Chen G.Z."/>
            <person name="Liu X.D."/>
            <person name="Liao X.Y."/>
            <person name="Jiang Y.T."/>
            <person name="Yu X."/>
            <person name="Hao Y."/>
            <person name="Huang J."/>
            <person name="Zhao X.W."/>
            <person name="Ke S."/>
            <person name="Chen Y.Y."/>
            <person name="Wu W.L."/>
            <person name="Hsu J.L."/>
            <person name="Lin Y.F."/>
            <person name="Huang M.D."/>
            <person name="Li C.Y."/>
            <person name="Huang L."/>
            <person name="Wang Z.W."/>
            <person name="Zhao X."/>
            <person name="Zhong W.Y."/>
            <person name="Peng D.H."/>
            <person name="Ahmad S."/>
            <person name="Lan S."/>
            <person name="Zhang J.S."/>
            <person name="Tsai W.C."/>
            <person name="Van de Peer Y."/>
            <person name="Liu Z.J."/>
        </authorList>
    </citation>
    <scope>NUCLEOTIDE SEQUENCE</scope>
    <source>
        <strain evidence="15">SCP</strain>
    </source>
</reference>
<evidence type="ECO:0000256" key="8">
    <source>
        <dbReference type="ARBA" id="ARBA00022737"/>
    </source>
</evidence>
<dbReference type="FunFam" id="1.20.120.1750:FF:000019">
    <property type="entry name" value="RBR-type E3 ubiquitin transferase"/>
    <property type="match status" value="1"/>
</dbReference>
<evidence type="ECO:0000256" key="2">
    <source>
        <dbReference type="ARBA" id="ARBA00001947"/>
    </source>
</evidence>
<keyword evidence="16" id="KW-1185">Reference proteome</keyword>
<dbReference type="InterPro" id="IPR002156">
    <property type="entry name" value="RNaseH_domain"/>
</dbReference>
<evidence type="ECO:0000256" key="12">
    <source>
        <dbReference type="PROSITE-ProRule" id="PRU00175"/>
    </source>
</evidence>
<feature type="domain" description="RING-type" evidence="14">
    <location>
        <begin position="209"/>
        <end position="366"/>
    </location>
</feature>
<evidence type="ECO:0000313" key="16">
    <source>
        <dbReference type="Proteomes" id="UP001179952"/>
    </source>
</evidence>
<dbReference type="GO" id="GO:0003676">
    <property type="term" value="F:nucleic acid binding"/>
    <property type="evidence" value="ECO:0007669"/>
    <property type="project" value="InterPro"/>
</dbReference>
<gene>
    <name evidence="15" type="ORF">QJS04_geneDACA014873</name>
</gene>
<dbReference type="GO" id="GO:0061630">
    <property type="term" value="F:ubiquitin protein ligase activity"/>
    <property type="evidence" value="ECO:0007669"/>
    <property type="project" value="UniProtKB-EC"/>
</dbReference>
<dbReference type="FunFam" id="3.30.420.10:FF:000076">
    <property type="entry name" value="RBR-type E3 ubiquitin transferase"/>
    <property type="match status" value="1"/>
</dbReference>
<dbReference type="CDD" id="cd22584">
    <property type="entry name" value="Rcat_RBR_unk"/>
    <property type="match status" value="1"/>
</dbReference>
<dbReference type="PROSITE" id="PS51873">
    <property type="entry name" value="TRIAD"/>
    <property type="match status" value="1"/>
</dbReference>
<dbReference type="AlphaFoldDB" id="A0AAV9BVM5"/>
<dbReference type="InterPro" id="IPR044066">
    <property type="entry name" value="TRIAD_supradom"/>
</dbReference>
<evidence type="ECO:0000256" key="6">
    <source>
        <dbReference type="ARBA" id="ARBA00022679"/>
    </source>
</evidence>
<comment type="cofactor">
    <cofactor evidence="2">
        <name>Zn(2+)</name>
        <dbReference type="ChEBI" id="CHEBI:29105"/>
    </cofactor>
</comment>
<keyword evidence="8" id="KW-0677">Repeat</keyword>
<feature type="domain" description="RING-type" evidence="13">
    <location>
        <begin position="213"/>
        <end position="274"/>
    </location>
</feature>
<evidence type="ECO:0000256" key="4">
    <source>
        <dbReference type="ARBA" id="ARBA00005884"/>
    </source>
</evidence>
<proteinExistence type="inferred from homology"/>
<keyword evidence="9 12" id="KW-0863">Zinc-finger</keyword>
<dbReference type="PROSITE" id="PS50089">
    <property type="entry name" value="ZF_RING_2"/>
    <property type="match status" value="1"/>
</dbReference>
<keyword evidence="6" id="KW-0808">Transferase</keyword>
<dbReference type="GO" id="GO:0008270">
    <property type="term" value="F:zinc ion binding"/>
    <property type="evidence" value="ECO:0007669"/>
    <property type="project" value="UniProtKB-KW"/>
</dbReference>
<evidence type="ECO:0000259" key="13">
    <source>
        <dbReference type="PROSITE" id="PS50089"/>
    </source>
</evidence>
<dbReference type="InterPro" id="IPR036397">
    <property type="entry name" value="RNaseH_sf"/>
</dbReference>
<dbReference type="InterPro" id="IPR001841">
    <property type="entry name" value="Znf_RING"/>
</dbReference>
<accession>A0AAV9BVM5</accession>
<dbReference type="EMBL" id="JAUJYN010000001">
    <property type="protein sequence ID" value="KAK1280088.1"/>
    <property type="molecule type" value="Genomic_DNA"/>
</dbReference>
<dbReference type="EC" id="2.3.2.31" evidence="5"/>
<organism evidence="15 16">
    <name type="scientific">Acorus gramineus</name>
    <name type="common">Dwarf sweet flag</name>
    <dbReference type="NCBI Taxonomy" id="55184"/>
    <lineage>
        <taxon>Eukaryota</taxon>
        <taxon>Viridiplantae</taxon>
        <taxon>Streptophyta</taxon>
        <taxon>Embryophyta</taxon>
        <taxon>Tracheophyta</taxon>
        <taxon>Spermatophyta</taxon>
        <taxon>Magnoliopsida</taxon>
        <taxon>Liliopsida</taxon>
        <taxon>Acoraceae</taxon>
        <taxon>Acorus</taxon>
    </lineage>
</organism>
<dbReference type="GO" id="GO:0016567">
    <property type="term" value="P:protein ubiquitination"/>
    <property type="evidence" value="ECO:0007669"/>
    <property type="project" value="InterPro"/>
</dbReference>
<dbReference type="Pfam" id="PF13456">
    <property type="entry name" value="RVT_3"/>
    <property type="match status" value="1"/>
</dbReference>
<protein>
    <recommendedName>
        <fullName evidence="5">RBR-type E3 ubiquitin transferase</fullName>
        <ecNumber evidence="5">2.3.2.31</ecNumber>
    </recommendedName>
</protein>
<evidence type="ECO:0000259" key="14">
    <source>
        <dbReference type="PROSITE" id="PS51873"/>
    </source>
</evidence>
<reference evidence="15" key="2">
    <citation type="submission" date="2023-06" db="EMBL/GenBank/DDBJ databases">
        <authorList>
            <person name="Ma L."/>
            <person name="Liu K.-W."/>
            <person name="Li Z."/>
            <person name="Hsiao Y.-Y."/>
            <person name="Qi Y."/>
            <person name="Fu T."/>
            <person name="Tang G."/>
            <person name="Zhang D."/>
            <person name="Sun W.-H."/>
            <person name="Liu D.-K."/>
            <person name="Li Y."/>
            <person name="Chen G.-Z."/>
            <person name="Liu X.-D."/>
            <person name="Liao X.-Y."/>
            <person name="Jiang Y.-T."/>
            <person name="Yu X."/>
            <person name="Hao Y."/>
            <person name="Huang J."/>
            <person name="Zhao X.-W."/>
            <person name="Ke S."/>
            <person name="Chen Y.-Y."/>
            <person name="Wu W.-L."/>
            <person name="Hsu J.-L."/>
            <person name="Lin Y.-F."/>
            <person name="Huang M.-D."/>
            <person name="Li C.-Y."/>
            <person name="Huang L."/>
            <person name="Wang Z.-W."/>
            <person name="Zhao X."/>
            <person name="Zhong W.-Y."/>
            <person name="Peng D.-H."/>
            <person name="Ahmad S."/>
            <person name="Lan S."/>
            <person name="Zhang J.-S."/>
            <person name="Tsai W.-C."/>
            <person name="Van De Peer Y."/>
            <person name="Liu Z.-J."/>
        </authorList>
    </citation>
    <scope>NUCLEOTIDE SEQUENCE</scope>
    <source>
        <strain evidence="15">SCP</strain>
        <tissue evidence="15">Leaves</tissue>
    </source>
</reference>
<name>A0AAV9BVM5_ACOGR</name>
<comment type="caution">
    <text evidence="15">The sequence shown here is derived from an EMBL/GenBank/DDBJ whole genome shotgun (WGS) entry which is preliminary data.</text>
</comment>
<evidence type="ECO:0000256" key="3">
    <source>
        <dbReference type="ARBA" id="ARBA00003976"/>
    </source>
</evidence>
<evidence type="ECO:0000256" key="10">
    <source>
        <dbReference type="ARBA" id="ARBA00022786"/>
    </source>
</evidence>
<keyword evidence="10" id="KW-0833">Ubl conjugation pathway</keyword>
<sequence>MDFNLSLKTGIVTMEDTNDSRDEFSLGPDMGGKLEEEDDEFRSCCGDHEEWRDPDEMGIEGLQSNVDEFSLKMFFKGISVSGDGDPGLRISGIGVVMEGSNGTPIVEVQKKLDFYVEDPMIDYLALMDGLLEAPMDGIRRIFAYTDSKILCDQIAKPDRIEDQLLAAFIQRIIEHTSKLESFVLKFIPSCVLKRPLQLAREAVGFDDAPIRDCPICCKKQSSKSITLNCSNKFCHDCITTYVDGKICTQCLSLSMRASSSSQSENSSVECPMCHRFICIDCDAPWHPLMSCEEYQNLPPEERNAGDITLHLLAQDRQWRRCQHCQRMIELTHGCYHMTCWCGHEFCYNCGEEYIDGTQTCECVFIDEEDRDSEQSILHSNQHSEPWNWNAFDAYTDQERSQLALLQRFLAGGFGLGDHHHPCQSPPHCSDSYMETIKDLHQLPWLERFISVISDNYHEDYIR</sequence>
<dbReference type="PANTHER" id="PTHR11685">
    <property type="entry name" value="RBR FAMILY RING FINGER AND IBR DOMAIN-CONTAINING"/>
    <property type="match status" value="1"/>
</dbReference>
<dbReference type="SUPFAM" id="SSF57850">
    <property type="entry name" value="RING/U-box"/>
    <property type="match status" value="1"/>
</dbReference>
<evidence type="ECO:0000256" key="5">
    <source>
        <dbReference type="ARBA" id="ARBA00012251"/>
    </source>
</evidence>
<dbReference type="SMART" id="SM00647">
    <property type="entry name" value="IBR"/>
    <property type="match status" value="2"/>
</dbReference>
<evidence type="ECO:0000256" key="9">
    <source>
        <dbReference type="ARBA" id="ARBA00022771"/>
    </source>
</evidence>
<evidence type="ECO:0000256" key="7">
    <source>
        <dbReference type="ARBA" id="ARBA00022723"/>
    </source>
</evidence>
<keyword evidence="7" id="KW-0479">Metal-binding</keyword>
<comment type="catalytic activity">
    <reaction evidence="1">
        <text>[E2 ubiquitin-conjugating enzyme]-S-ubiquitinyl-L-cysteine + [acceptor protein]-L-lysine = [E2 ubiquitin-conjugating enzyme]-L-cysteine + [acceptor protein]-N(6)-ubiquitinyl-L-lysine.</text>
        <dbReference type="EC" id="2.3.2.31"/>
    </reaction>
</comment>
<evidence type="ECO:0000313" key="15">
    <source>
        <dbReference type="EMBL" id="KAK1280088.1"/>
    </source>
</evidence>